<protein>
    <submittedName>
        <fullName evidence="1">Uncharacterized protein</fullName>
    </submittedName>
</protein>
<evidence type="ECO:0000313" key="1">
    <source>
        <dbReference type="EMBL" id="KAI9903532.1"/>
    </source>
</evidence>
<accession>A0ACC0VCC0</accession>
<name>A0ACC0VCC0_9HYPO</name>
<keyword evidence="2" id="KW-1185">Reference proteome</keyword>
<dbReference type="Proteomes" id="UP001163324">
    <property type="component" value="Chromosome 1"/>
</dbReference>
<sequence>MSDSNSRPPSAVDGKAILGAAKAAARPQLRTGTSNPNMNGPLYMQTHGNKMLIRRLKRKDVGTWKQVARWFVENQIGLSFNLLALLFLAHFFFPKARTTTRKFFQLSYYNEQSGKYGIGFDDAYILAFCITLFTGLRAAFMEYVLAPLGRLQGISGRKDLTRFSEQAWLFLYCCVFWTTGMYIYVTSPYFLSLRDLWTDWPNRELGFLMKGYILVQWAFWLQQILVINIEDRRKDHWQMFSHHIITTILIFSCYTYHHTRVGNFILIIMDVVDLFLPFAKCLKYSGYTTLCDVFFGAFMISWIGARHIVYMFVCWSIYAHTPEIMPTGCFKGPNDNLVGPAAPPEGWTYLIEPFYKPDGHVCYNETVKWSFLAPLLMLQGLMLFWLTFIIRVLAKVLRGENAEDNRSDDEAAEEEDEYVFEEAEALEEDVGVESLDLKGWERRNGVKIQASSSGVHLHGHSDRKELLGRIGCEKQVE</sequence>
<reference evidence="1" key="1">
    <citation type="submission" date="2022-10" db="EMBL/GenBank/DDBJ databases">
        <title>Complete Genome of Trichothecium roseum strain YXFP-22015, a Plant Pathogen Isolated from Citrus.</title>
        <authorList>
            <person name="Wang Y."/>
            <person name="Zhu L."/>
        </authorList>
    </citation>
    <scope>NUCLEOTIDE SEQUENCE</scope>
    <source>
        <strain evidence="1">YXFP-22015</strain>
    </source>
</reference>
<dbReference type="EMBL" id="CM047940">
    <property type="protein sequence ID" value="KAI9903532.1"/>
    <property type="molecule type" value="Genomic_DNA"/>
</dbReference>
<organism evidence="1 2">
    <name type="scientific">Trichothecium roseum</name>
    <dbReference type="NCBI Taxonomy" id="47278"/>
    <lineage>
        <taxon>Eukaryota</taxon>
        <taxon>Fungi</taxon>
        <taxon>Dikarya</taxon>
        <taxon>Ascomycota</taxon>
        <taxon>Pezizomycotina</taxon>
        <taxon>Sordariomycetes</taxon>
        <taxon>Hypocreomycetidae</taxon>
        <taxon>Hypocreales</taxon>
        <taxon>Hypocreales incertae sedis</taxon>
        <taxon>Trichothecium</taxon>
    </lineage>
</organism>
<proteinExistence type="predicted"/>
<evidence type="ECO:0000313" key="2">
    <source>
        <dbReference type="Proteomes" id="UP001163324"/>
    </source>
</evidence>
<gene>
    <name evidence="1" type="ORF">N3K66_000061</name>
</gene>
<comment type="caution">
    <text evidence="1">The sequence shown here is derived from an EMBL/GenBank/DDBJ whole genome shotgun (WGS) entry which is preliminary data.</text>
</comment>